<reference evidence="12 13" key="1">
    <citation type="submission" date="2019-10" db="EMBL/GenBank/DDBJ databases">
        <title>Assembly and Annotation for the nematode Trichostrongylus colubriformis.</title>
        <authorList>
            <person name="Martin J."/>
        </authorList>
    </citation>
    <scope>NUCLEOTIDE SEQUENCE [LARGE SCALE GENOMIC DNA]</scope>
    <source>
        <strain evidence="12">G859</strain>
        <tissue evidence="12">Whole worm</tissue>
    </source>
</reference>
<feature type="region of interest" description="Disordered" evidence="10">
    <location>
        <begin position="741"/>
        <end position="762"/>
    </location>
</feature>
<dbReference type="PANTHER" id="PTHR21231:SF7">
    <property type="entry name" value="GPN-LOOP GTPASE 3"/>
    <property type="match status" value="1"/>
</dbReference>
<feature type="region of interest" description="Disordered" evidence="10">
    <location>
        <begin position="257"/>
        <end position="356"/>
    </location>
</feature>
<dbReference type="Pfam" id="PF13891">
    <property type="entry name" value="zf-C3HC3H_KANSL2"/>
    <property type="match status" value="2"/>
</dbReference>
<dbReference type="FunFam" id="3.40.50.300:FF:000616">
    <property type="entry name" value="GPN-loop GTPase 3"/>
    <property type="match status" value="1"/>
</dbReference>
<dbReference type="InterPro" id="IPR004130">
    <property type="entry name" value="Gpn"/>
</dbReference>
<feature type="compositionally biased region" description="Low complexity" evidence="10">
    <location>
        <begin position="1019"/>
        <end position="1032"/>
    </location>
</feature>
<evidence type="ECO:0000256" key="8">
    <source>
        <dbReference type="ARBA" id="ARBA00023242"/>
    </source>
</evidence>
<dbReference type="Gene3D" id="3.40.50.300">
    <property type="entry name" value="P-loop containing nucleotide triphosphate hydrolases"/>
    <property type="match status" value="1"/>
</dbReference>
<feature type="domain" description="KANL2-like probable zinc-finger" evidence="11">
    <location>
        <begin position="943"/>
        <end position="997"/>
    </location>
</feature>
<dbReference type="Pfam" id="PF03029">
    <property type="entry name" value="ATP_bind_1"/>
    <property type="match status" value="1"/>
</dbReference>
<protein>
    <recommendedName>
        <fullName evidence="4">GPN-loop GTPase 3</fullName>
    </recommendedName>
    <alternativeName>
        <fullName evidence="9">ATP-binding domain 1 family member C</fullName>
    </alternativeName>
</protein>
<accession>A0AAN8F7V0</accession>
<dbReference type="Proteomes" id="UP001331761">
    <property type="component" value="Unassembled WGS sequence"/>
</dbReference>
<gene>
    <name evidence="12" type="ORF">GCK32_008904</name>
</gene>
<name>A0AAN8F7V0_TRICO</name>
<evidence type="ECO:0000256" key="3">
    <source>
        <dbReference type="ARBA" id="ARBA00005290"/>
    </source>
</evidence>
<dbReference type="InterPro" id="IPR030228">
    <property type="entry name" value="Gpn3"/>
</dbReference>
<keyword evidence="5" id="KW-0547">Nucleotide-binding</keyword>
<evidence type="ECO:0000313" key="12">
    <source>
        <dbReference type="EMBL" id="KAK5974805.1"/>
    </source>
</evidence>
<evidence type="ECO:0000256" key="6">
    <source>
        <dbReference type="ARBA" id="ARBA00022801"/>
    </source>
</evidence>
<comment type="caution">
    <text evidence="12">The sequence shown here is derived from an EMBL/GenBank/DDBJ whole genome shotgun (WGS) entry which is preliminary data.</text>
</comment>
<evidence type="ECO:0000313" key="13">
    <source>
        <dbReference type="Proteomes" id="UP001331761"/>
    </source>
</evidence>
<feature type="compositionally biased region" description="Low complexity" evidence="10">
    <location>
        <begin position="315"/>
        <end position="330"/>
    </location>
</feature>
<dbReference type="PANTHER" id="PTHR21231">
    <property type="entry name" value="XPA-BINDING PROTEIN 1-RELATED"/>
    <property type="match status" value="1"/>
</dbReference>
<dbReference type="SUPFAM" id="SSF52540">
    <property type="entry name" value="P-loop containing nucleoside triphosphate hydrolases"/>
    <property type="match status" value="1"/>
</dbReference>
<dbReference type="GO" id="GO:0005634">
    <property type="term" value="C:nucleus"/>
    <property type="evidence" value="ECO:0007669"/>
    <property type="project" value="UniProtKB-SubCell"/>
</dbReference>
<comment type="subcellular location">
    <subcellularLocation>
        <location evidence="2">Nucleus</location>
    </subcellularLocation>
</comment>
<organism evidence="12 13">
    <name type="scientific">Trichostrongylus colubriformis</name>
    <name type="common">Black scour worm</name>
    <dbReference type="NCBI Taxonomy" id="6319"/>
    <lineage>
        <taxon>Eukaryota</taxon>
        <taxon>Metazoa</taxon>
        <taxon>Ecdysozoa</taxon>
        <taxon>Nematoda</taxon>
        <taxon>Chromadorea</taxon>
        <taxon>Rhabditida</taxon>
        <taxon>Rhabditina</taxon>
        <taxon>Rhabditomorpha</taxon>
        <taxon>Strongyloidea</taxon>
        <taxon>Trichostrongylidae</taxon>
        <taxon>Trichostrongylus</taxon>
    </lineage>
</organism>
<evidence type="ECO:0000256" key="9">
    <source>
        <dbReference type="ARBA" id="ARBA00029702"/>
    </source>
</evidence>
<keyword evidence="6" id="KW-0378">Hydrolase</keyword>
<feature type="region of interest" description="Disordered" evidence="10">
    <location>
        <begin position="1019"/>
        <end position="1047"/>
    </location>
</feature>
<dbReference type="GO" id="GO:0003924">
    <property type="term" value="F:GTPase activity"/>
    <property type="evidence" value="ECO:0007669"/>
    <property type="project" value="TreeGrafter"/>
</dbReference>
<keyword evidence="13" id="KW-1185">Reference proteome</keyword>
<keyword evidence="7" id="KW-0342">GTP-binding</keyword>
<comment type="similarity">
    <text evidence="3">Belongs to the GPN-loop GTPase family.</text>
</comment>
<evidence type="ECO:0000256" key="4">
    <source>
        <dbReference type="ARBA" id="ARBA00014587"/>
    </source>
</evidence>
<comment type="function">
    <text evidence="1">Small GTPase required for proper localization of RNA polymerase II (RNAPII). May act at an RNAP assembly step prior to nuclear import.</text>
</comment>
<evidence type="ECO:0000259" key="11">
    <source>
        <dbReference type="Pfam" id="PF13891"/>
    </source>
</evidence>
<dbReference type="AlphaFoldDB" id="A0AAN8F7V0"/>
<dbReference type="InterPro" id="IPR027417">
    <property type="entry name" value="P-loop_NTPase"/>
</dbReference>
<dbReference type="EMBL" id="WIXE01013782">
    <property type="protein sequence ID" value="KAK5974805.1"/>
    <property type="molecule type" value="Genomic_DNA"/>
</dbReference>
<dbReference type="GO" id="GO:0005525">
    <property type="term" value="F:GTP binding"/>
    <property type="evidence" value="ECO:0007669"/>
    <property type="project" value="UniProtKB-KW"/>
</dbReference>
<sequence>MKYAQLVMGPAGSGKSTYCSVIHNHCQSIGRYVQVVNLDPAAEAFNYPAVADVRALISVDDVMEDKELALGPNGALVFCMEYLVQNLEWLHDELCEGEDDYFIFDCPGQIELYSHLPIMRQLVDALRAWDFNVCSIFLIDTHFVLEAEKFIAGALTALSAMVAIETPCVNVLTKMDLLSERNKALVDDFLETDTRSIVEHDTPHMWNERHRQLTRTIAQVLEDYSIVKFVSLNSDDEESIEQLLLVIDTTIQYGEDLEVKDSASEEKPDVRSEPKDEEAATVKSSTSPLPSSGEMLNEADQTDEQEHESPAGSVHSSRASSPHATSSQNDSGGGGGSGNVSGNGGSGGKSSYSRRKRASGHMASVVCQFVDTSGRGIVCKQRAILGFKFCIRHILLDPEAPYKQCEHHRKPKSKKDLATRCTNAIRKDKEENFCSTHLIMNGMKEAKKREKGSSTVSTDDAEMVDANGANPTVFSGGEQHQVVPQTLPAVTSHPSPLLQEALQQATTCGEMVAASTVPSPPIAATVCTASSISSRPPVATPTPMIPTLTSTRQSLLPPPPSATTTLRQYVQSNAHLTSSALRQQLAPQASSVAPPRQPALFPVAIAGSRDGRQPVLAQLNMESKRHFGVPPGIVSALEGHAVAPGGTGEIMVASALYHLNTTFSELVNNITTTIPHQVVGLEEDRTLMQQQVPMTVYQGIEQHSIAGAPLSTPMVMDPQLTATTGPTQRIPITVTQQSIPQQLQVQPQQQQPQQRGQLSQKQIPPGALAALRAQALRTRSLSSTVIQRNHPQLAAKLLEGGVRNARNSRYAAALAAAIARQNQPLPWNAPPISRRTPPSSLEPSDDEDATYPSSSILPTASLAVSSYSGDLSTQLYLIKKQLRLERHALLKQAQLNAHIMCASRRLPLSVGAALRQRSDPSPPPLQLAPAALRRCCLLDNTNKQRCERACLPMSNHCVQHVLYNVHQRLFSFCTQSFCRRPVNSIDAVLWDGKCSLHRQSREDRYGPAPLYDTSSFMGSSSSIGSPLGDESSAASPMPQTDPHHALLTDTTAPMDCQLSLDVSHSWDDVTEFLMSEGFPVDSPNSQATPT</sequence>
<proteinExistence type="inferred from homology"/>
<evidence type="ECO:0000256" key="10">
    <source>
        <dbReference type="SAM" id="MobiDB-lite"/>
    </source>
</evidence>
<evidence type="ECO:0000256" key="7">
    <source>
        <dbReference type="ARBA" id="ARBA00023134"/>
    </source>
</evidence>
<dbReference type="CDD" id="cd17872">
    <property type="entry name" value="GPN3"/>
    <property type="match status" value="1"/>
</dbReference>
<keyword evidence="8" id="KW-0539">Nucleus</keyword>
<feature type="domain" description="KANL2-like probable zinc-finger" evidence="11">
    <location>
        <begin position="378"/>
        <end position="437"/>
    </location>
</feature>
<evidence type="ECO:0000256" key="2">
    <source>
        <dbReference type="ARBA" id="ARBA00004123"/>
    </source>
</evidence>
<evidence type="ECO:0000256" key="5">
    <source>
        <dbReference type="ARBA" id="ARBA00022741"/>
    </source>
</evidence>
<dbReference type="InterPro" id="IPR025927">
    <property type="entry name" value="Znf_KANL2-like"/>
</dbReference>
<feature type="compositionally biased region" description="Basic and acidic residues" evidence="10">
    <location>
        <begin position="257"/>
        <end position="280"/>
    </location>
</feature>
<feature type="compositionally biased region" description="Gly residues" evidence="10">
    <location>
        <begin position="331"/>
        <end position="348"/>
    </location>
</feature>
<evidence type="ECO:0000256" key="1">
    <source>
        <dbReference type="ARBA" id="ARBA00002411"/>
    </source>
</evidence>
<feature type="region of interest" description="Disordered" evidence="10">
    <location>
        <begin position="824"/>
        <end position="853"/>
    </location>
</feature>